<reference evidence="3 4" key="1">
    <citation type="submission" date="2018-06" db="EMBL/GenBank/DDBJ databases">
        <title>Comparative genomics of Bradyrhizobium nodulating Arachidis hypogaea.</title>
        <authorList>
            <person name="Li Y."/>
        </authorList>
    </citation>
    <scope>NUCLEOTIDE SEQUENCE [LARGE SCALE GENOMIC DNA]</scope>
    <source>
        <strain evidence="3 4">CCBAU 051107</strain>
    </source>
</reference>
<dbReference type="PANTHER" id="PTHR21240:SF28">
    <property type="entry name" value="ISO-OROTATE DECARBOXYLASE (EUROFUNG)"/>
    <property type="match status" value="1"/>
</dbReference>
<dbReference type="SUPFAM" id="SSF51556">
    <property type="entry name" value="Metallo-dependent hydrolases"/>
    <property type="match status" value="1"/>
</dbReference>
<dbReference type="InterPro" id="IPR032466">
    <property type="entry name" value="Metal_Hydrolase"/>
</dbReference>
<sequence>MCRQSAGDVSAAVTRQLIQEDRMSEVIDRPLRDDEKPTATRLRIVDCDVHPSLRSTDDLNEFLPKRWQQHLREYGSHLRTPYLFTTPYPRSSPLIARRDAWPPTGGPPGSDLAFMQKQHLDPLDVEFGILQVLDLFIFSQQNLEFGAAIQRAINDWQLAFWSHRDPRLKASILVGQDGVDLAIAEIERCAKIGEYIQINVSPRANEPLGRRRYWPIYERAQALDLPLGIHVGGYGGHAPTGGGWPSYYVEEHQSNAHTIAAQLASLVIEGVPERFPKLKIVFIEGGFGWIPSAVWRMDQHFERFRSEVPHLRRKPSEYVREHFWFTTQPIDEPDEARHLRALIEWVGIDRLLFSSDYPHWDFDDPRFAFKTPLTEAERKKIFSSNARAVYKF</sequence>
<dbReference type="KEGG" id="barh:WN72_43240"/>
<name>A0AAE7NV82_9BRAD</name>
<proteinExistence type="predicted"/>
<evidence type="ECO:0000259" key="2">
    <source>
        <dbReference type="Pfam" id="PF04909"/>
    </source>
</evidence>
<dbReference type="Pfam" id="PF04909">
    <property type="entry name" value="Amidohydro_2"/>
    <property type="match status" value="1"/>
</dbReference>
<keyword evidence="1" id="KW-0456">Lyase</keyword>
<gene>
    <name evidence="3" type="ORF">WN72_43240</name>
</gene>
<evidence type="ECO:0000313" key="4">
    <source>
        <dbReference type="Proteomes" id="UP000594015"/>
    </source>
</evidence>
<organism evidence="3 4">
    <name type="scientific">Bradyrhizobium arachidis</name>
    <dbReference type="NCBI Taxonomy" id="858423"/>
    <lineage>
        <taxon>Bacteria</taxon>
        <taxon>Pseudomonadati</taxon>
        <taxon>Pseudomonadota</taxon>
        <taxon>Alphaproteobacteria</taxon>
        <taxon>Hyphomicrobiales</taxon>
        <taxon>Nitrobacteraceae</taxon>
        <taxon>Bradyrhizobium</taxon>
    </lineage>
</organism>
<dbReference type="GO" id="GO:0016831">
    <property type="term" value="F:carboxy-lyase activity"/>
    <property type="evidence" value="ECO:0007669"/>
    <property type="project" value="InterPro"/>
</dbReference>
<dbReference type="InterPro" id="IPR032465">
    <property type="entry name" value="ACMSD"/>
</dbReference>
<dbReference type="Proteomes" id="UP000594015">
    <property type="component" value="Chromosome"/>
</dbReference>
<feature type="domain" description="Amidohydrolase-related" evidence="2">
    <location>
        <begin position="45"/>
        <end position="392"/>
    </location>
</feature>
<dbReference type="GO" id="GO:0005737">
    <property type="term" value="C:cytoplasm"/>
    <property type="evidence" value="ECO:0007669"/>
    <property type="project" value="TreeGrafter"/>
</dbReference>
<evidence type="ECO:0000313" key="3">
    <source>
        <dbReference type="EMBL" id="QOZ72357.1"/>
    </source>
</evidence>
<dbReference type="EMBL" id="CP030050">
    <property type="protein sequence ID" value="QOZ72357.1"/>
    <property type="molecule type" value="Genomic_DNA"/>
</dbReference>
<dbReference type="AlphaFoldDB" id="A0AAE7NV82"/>
<dbReference type="InterPro" id="IPR006680">
    <property type="entry name" value="Amidohydro-rel"/>
</dbReference>
<protein>
    <submittedName>
        <fullName evidence="3">Amidohydrolase</fullName>
    </submittedName>
</protein>
<accession>A0AAE7NV82</accession>
<dbReference type="GO" id="GO:0019748">
    <property type="term" value="P:secondary metabolic process"/>
    <property type="evidence" value="ECO:0007669"/>
    <property type="project" value="TreeGrafter"/>
</dbReference>
<dbReference type="PANTHER" id="PTHR21240">
    <property type="entry name" value="2-AMINO-3-CARBOXYLMUCONATE-6-SEMIALDEHYDE DECARBOXYLASE"/>
    <property type="match status" value="1"/>
</dbReference>
<evidence type="ECO:0000256" key="1">
    <source>
        <dbReference type="ARBA" id="ARBA00023239"/>
    </source>
</evidence>
<dbReference type="GO" id="GO:0016787">
    <property type="term" value="F:hydrolase activity"/>
    <property type="evidence" value="ECO:0007669"/>
    <property type="project" value="InterPro"/>
</dbReference>
<dbReference type="Gene3D" id="3.20.20.140">
    <property type="entry name" value="Metal-dependent hydrolases"/>
    <property type="match status" value="1"/>
</dbReference>